<keyword evidence="3" id="KW-1185">Reference proteome</keyword>
<feature type="chain" id="PRO_5011492654" description="DUF5018 domain-containing protein" evidence="1">
    <location>
        <begin position="23"/>
        <end position="238"/>
    </location>
</feature>
<dbReference type="Gene3D" id="2.60.40.2340">
    <property type="match status" value="1"/>
</dbReference>
<dbReference type="RefSeq" id="WP_093833374.1">
    <property type="nucleotide sequence ID" value="NZ_FOLQ01000023.1"/>
</dbReference>
<evidence type="ECO:0000313" key="2">
    <source>
        <dbReference type="EMBL" id="SFE95070.1"/>
    </source>
</evidence>
<dbReference type="Proteomes" id="UP000198598">
    <property type="component" value="Unassembled WGS sequence"/>
</dbReference>
<reference evidence="2 3" key="1">
    <citation type="submission" date="2016-10" db="EMBL/GenBank/DDBJ databases">
        <authorList>
            <person name="de Groot N.N."/>
        </authorList>
    </citation>
    <scope>NUCLEOTIDE SEQUENCE [LARGE SCALE GENOMIC DNA]</scope>
    <source>
        <strain evidence="2 3">DSM 26130</strain>
    </source>
</reference>
<dbReference type="OrthoDB" id="7012117at2"/>
<dbReference type="EMBL" id="FOLQ01000023">
    <property type="protein sequence ID" value="SFE95070.1"/>
    <property type="molecule type" value="Genomic_DNA"/>
</dbReference>
<feature type="signal peptide" evidence="1">
    <location>
        <begin position="1"/>
        <end position="22"/>
    </location>
</feature>
<evidence type="ECO:0008006" key="4">
    <source>
        <dbReference type="Google" id="ProtNLM"/>
    </source>
</evidence>
<gene>
    <name evidence="2" type="ORF">SAMN05216167_1233</name>
</gene>
<organism evidence="2 3">
    <name type="scientific">Spirosoma endophyticum</name>
    <dbReference type="NCBI Taxonomy" id="662367"/>
    <lineage>
        <taxon>Bacteria</taxon>
        <taxon>Pseudomonadati</taxon>
        <taxon>Bacteroidota</taxon>
        <taxon>Cytophagia</taxon>
        <taxon>Cytophagales</taxon>
        <taxon>Cytophagaceae</taxon>
        <taxon>Spirosoma</taxon>
    </lineage>
</organism>
<protein>
    <recommendedName>
        <fullName evidence="4">DUF5018 domain-containing protein</fullName>
    </recommendedName>
</protein>
<evidence type="ECO:0000313" key="3">
    <source>
        <dbReference type="Proteomes" id="UP000198598"/>
    </source>
</evidence>
<accession>A0A1I2ES77</accession>
<dbReference type="AlphaFoldDB" id="A0A1I2ES77"/>
<keyword evidence="1" id="KW-0732">Signal</keyword>
<sequence length="238" mass="25490">MLSAIVKLAPILLTLVCLLTQCKSSDSSTPVTPKSSAKSIDNPAVDGFTGATTSFDAPTNSYTLTVPGGTDITTLKFTFTLSTGATATPNSGSVQNFTNPVIYTVTAEDGSKQTFTVRAVYKSTWSTSEARYDAIRLKAQRVTGATVSAAVPFGFATNVPITDADVAYIANTADFVKSYTDAKATNWQAIDKTKLEVFYVSLTFATGEIRVDKGTNVTFDSKGNFYSYKPVWALFYSK</sequence>
<proteinExistence type="predicted"/>
<name>A0A1I2ES77_9BACT</name>
<evidence type="ECO:0000256" key="1">
    <source>
        <dbReference type="SAM" id="SignalP"/>
    </source>
</evidence>
<dbReference type="STRING" id="662367.SAMN05216167_1233"/>